<dbReference type="Pfam" id="PF07394">
    <property type="entry name" value="DUF1501"/>
    <property type="match status" value="1"/>
</dbReference>
<accession>A0A517W0S2</accession>
<evidence type="ECO:0000313" key="2">
    <source>
        <dbReference type="Proteomes" id="UP000318704"/>
    </source>
</evidence>
<organism evidence="1 2">
    <name type="scientific">Gimesia aquarii</name>
    <dbReference type="NCBI Taxonomy" id="2527964"/>
    <lineage>
        <taxon>Bacteria</taxon>
        <taxon>Pseudomonadati</taxon>
        <taxon>Planctomycetota</taxon>
        <taxon>Planctomycetia</taxon>
        <taxon>Planctomycetales</taxon>
        <taxon>Planctomycetaceae</taxon>
        <taxon>Gimesia</taxon>
    </lineage>
</organism>
<dbReference type="PANTHER" id="PTHR43737:SF1">
    <property type="entry name" value="DUF1501 DOMAIN-CONTAINING PROTEIN"/>
    <property type="match status" value="1"/>
</dbReference>
<reference evidence="1 2" key="1">
    <citation type="submission" date="2019-03" db="EMBL/GenBank/DDBJ databases">
        <title>Deep-cultivation of Planctomycetes and their phenomic and genomic characterization uncovers novel biology.</title>
        <authorList>
            <person name="Wiegand S."/>
            <person name="Jogler M."/>
            <person name="Boedeker C."/>
            <person name="Pinto D."/>
            <person name="Vollmers J."/>
            <person name="Rivas-Marin E."/>
            <person name="Kohn T."/>
            <person name="Peeters S.H."/>
            <person name="Heuer A."/>
            <person name="Rast P."/>
            <person name="Oberbeckmann S."/>
            <person name="Bunk B."/>
            <person name="Jeske O."/>
            <person name="Meyerdierks A."/>
            <person name="Storesund J.E."/>
            <person name="Kallscheuer N."/>
            <person name="Luecker S."/>
            <person name="Lage O.M."/>
            <person name="Pohl T."/>
            <person name="Merkel B.J."/>
            <person name="Hornburger P."/>
            <person name="Mueller R.-W."/>
            <person name="Bruemmer F."/>
            <person name="Labrenz M."/>
            <person name="Spormann A.M."/>
            <person name="Op den Camp H."/>
            <person name="Overmann J."/>
            <person name="Amann R."/>
            <person name="Jetten M.S.M."/>
            <person name="Mascher T."/>
            <person name="Medema M.H."/>
            <person name="Devos D.P."/>
            <person name="Kaster A.-K."/>
            <person name="Ovreas L."/>
            <person name="Rohde M."/>
            <person name="Galperin M.Y."/>
            <person name="Jogler C."/>
        </authorList>
    </citation>
    <scope>NUCLEOTIDE SEQUENCE [LARGE SCALE GENOMIC DNA]</scope>
    <source>
        <strain evidence="1 2">V144</strain>
    </source>
</reference>
<dbReference type="EMBL" id="CP037920">
    <property type="protein sequence ID" value="QDT98854.1"/>
    <property type="molecule type" value="Genomic_DNA"/>
</dbReference>
<gene>
    <name evidence="1" type="ORF">V144x_43630</name>
</gene>
<dbReference type="AlphaFoldDB" id="A0A517W0S2"/>
<evidence type="ECO:0000313" key="1">
    <source>
        <dbReference type="EMBL" id="QDT98854.1"/>
    </source>
</evidence>
<dbReference type="SUPFAM" id="SSF53649">
    <property type="entry name" value="Alkaline phosphatase-like"/>
    <property type="match status" value="1"/>
</dbReference>
<evidence type="ECO:0008006" key="3">
    <source>
        <dbReference type="Google" id="ProtNLM"/>
    </source>
</evidence>
<dbReference type="InterPro" id="IPR017850">
    <property type="entry name" value="Alkaline_phosphatase_core_sf"/>
</dbReference>
<name>A0A517W0S2_9PLAN</name>
<dbReference type="Proteomes" id="UP000318704">
    <property type="component" value="Chromosome"/>
</dbReference>
<sequence length="478" mass="53087">MLTVNGYKQRVCSGLSRREALQVGGAGLFGLSLPGVLAAEETVGTFGNAKAKSVIFLFLFGGPSQLESFDMKPEAPSAIRGPFTPIHSRTPGLQISEHLKRTANISDKICVIRTMTHPHNDHNACHYIQTGHKWTRSAADGGDVNARSTDWPAMGSVVEYLSRKASDAHDRSLPDYIYLPNKLGALQGLERTGQHAGWLGSAYDAFATNIRKRNSADNPYFRDCNDEELDFRIHGLATTKAITLDRLNKRSSLLKQFDQANKSFHNDQVYENYDRIQQRALSLVTSKKMRSAFDIKQESAAMRDRYGRHLFGQSALMGRRMVEAGARFVTVCWDAPDGFSWDSHRSAHYLEKYLLPGFDQTYTALITDLEERGLLDETLIVTIGEMGRTPKGTSNWGRGHWSHCFPCLLAGAGIRGGVLHGMSDAHAAYPVENPVSPEDLAKTIYWSLGIDPDLFLTDQEDRPIPIIESGKPLKQLFG</sequence>
<protein>
    <recommendedName>
        <fullName evidence="3">DUF1501 domain-containing protein</fullName>
    </recommendedName>
</protein>
<dbReference type="RefSeq" id="WP_144987846.1">
    <property type="nucleotide sequence ID" value="NZ_CP037920.1"/>
</dbReference>
<proteinExistence type="predicted"/>
<dbReference type="PANTHER" id="PTHR43737">
    <property type="entry name" value="BLL7424 PROTEIN"/>
    <property type="match status" value="1"/>
</dbReference>
<dbReference type="KEGG" id="gaw:V144x_43630"/>
<dbReference type="InterPro" id="IPR010869">
    <property type="entry name" value="DUF1501"/>
</dbReference>